<name>A0A2J6WIX4_9BACT</name>
<evidence type="ECO:0000313" key="4">
    <source>
        <dbReference type="EMBL" id="PMP70323.1"/>
    </source>
</evidence>
<dbReference type="Gene3D" id="3.90.550.10">
    <property type="entry name" value="Spore Coat Polysaccharide Biosynthesis Protein SpsA, Chain A"/>
    <property type="match status" value="1"/>
</dbReference>
<dbReference type="InterPro" id="IPR029044">
    <property type="entry name" value="Nucleotide-diphossugar_trans"/>
</dbReference>
<dbReference type="AlphaFoldDB" id="A0A2J6WIX4"/>
<dbReference type="EMBL" id="PNIO01000043">
    <property type="protein sequence ID" value="PMP70323.1"/>
    <property type="molecule type" value="Genomic_DNA"/>
</dbReference>
<keyword evidence="4" id="KW-0808">Transferase</keyword>
<evidence type="ECO:0000256" key="1">
    <source>
        <dbReference type="ARBA" id="ARBA00038494"/>
    </source>
</evidence>
<evidence type="ECO:0000256" key="2">
    <source>
        <dbReference type="SAM" id="Phobius"/>
    </source>
</evidence>
<comment type="similarity">
    <text evidence="1">Belongs to the glycosyltransferase 2 family. WaaE/KdtX subfamily.</text>
</comment>
<comment type="caution">
    <text evidence="4">The sequence shown here is derived from an EMBL/GenBank/DDBJ whole genome shotgun (WGS) entry which is preliminary data.</text>
</comment>
<dbReference type="PANTHER" id="PTHR43630">
    <property type="entry name" value="POLY-BETA-1,6-N-ACETYL-D-GLUCOSAMINE SYNTHASE"/>
    <property type="match status" value="1"/>
</dbReference>
<feature type="domain" description="Glycosyltransferase 2-like" evidence="3">
    <location>
        <begin position="6"/>
        <end position="140"/>
    </location>
</feature>
<dbReference type="Pfam" id="PF00535">
    <property type="entry name" value="Glycos_transf_2"/>
    <property type="match status" value="1"/>
</dbReference>
<feature type="transmembrane region" description="Helical" evidence="2">
    <location>
        <begin position="222"/>
        <end position="241"/>
    </location>
</feature>
<proteinExistence type="inferred from homology"/>
<protein>
    <submittedName>
        <fullName evidence="4">Glycosyltransferase family 2 protein</fullName>
    </submittedName>
</protein>
<dbReference type="InterPro" id="IPR001173">
    <property type="entry name" value="Glyco_trans_2-like"/>
</dbReference>
<keyword evidence="2" id="KW-1133">Transmembrane helix</keyword>
<dbReference type="Proteomes" id="UP000242288">
    <property type="component" value="Unassembled WGS sequence"/>
</dbReference>
<keyword evidence="2" id="KW-0472">Membrane</keyword>
<dbReference type="GO" id="GO:0016740">
    <property type="term" value="F:transferase activity"/>
    <property type="evidence" value="ECO:0007669"/>
    <property type="project" value="UniProtKB-KW"/>
</dbReference>
<dbReference type="SUPFAM" id="SSF53448">
    <property type="entry name" value="Nucleotide-diphospho-sugar transferases"/>
    <property type="match status" value="1"/>
</dbReference>
<reference evidence="4 5" key="1">
    <citation type="submission" date="2018-01" db="EMBL/GenBank/DDBJ databases">
        <title>Metagenomic assembled genomes from two thermal pools in the Uzon Caldera, Kamchatka, Russia.</title>
        <authorList>
            <person name="Wilkins L."/>
            <person name="Ettinger C."/>
        </authorList>
    </citation>
    <scope>NUCLEOTIDE SEQUENCE [LARGE SCALE GENOMIC DNA]</scope>
    <source>
        <strain evidence="4">ZAV-04</strain>
    </source>
</reference>
<dbReference type="CDD" id="cd02511">
    <property type="entry name" value="Beta4Glucosyltransferase"/>
    <property type="match status" value="1"/>
</dbReference>
<sequence length="255" mass="30190">MKIPVSVAIITKNEEKNIRDALESVKDFEEIVVIDSFSEDTTVQICSEYTGKIFQCQWQGFARQKQLAIDKTTLPWVLVLDADERVTEALKKEIRYKINEDKDGYFIPRKNFFLGKWIKHSGWWPDYTLRLFKKSKGKMQKRQVHEKILVEGKVGHLKEPLLHYTYHSIDDFIRKMKSYACLAAEEIVKNNPSQYKIIFRMIFSPLFTFFKMYILRAGFLDGLRGFILAVLYSFYSFLKYAEAWEKYGNRKTIQN</sequence>
<gene>
    <name evidence="4" type="ORF">C0186_05100</name>
</gene>
<keyword evidence="2" id="KW-0812">Transmembrane</keyword>
<organism evidence="4 5">
    <name type="scientific">Thermodesulfovibrio aggregans</name>
    <dbReference type="NCBI Taxonomy" id="86166"/>
    <lineage>
        <taxon>Bacteria</taxon>
        <taxon>Pseudomonadati</taxon>
        <taxon>Nitrospirota</taxon>
        <taxon>Thermodesulfovibrionia</taxon>
        <taxon>Thermodesulfovibrionales</taxon>
        <taxon>Thermodesulfovibrionaceae</taxon>
        <taxon>Thermodesulfovibrio</taxon>
    </lineage>
</organism>
<evidence type="ECO:0000259" key="3">
    <source>
        <dbReference type="Pfam" id="PF00535"/>
    </source>
</evidence>
<accession>A0A2J6WIX4</accession>
<evidence type="ECO:0000313" key="5">
    <source>
        <dbReference type="Proteomes" id="UP000242288"/>
    </source>
</evidence>
<dbReference type="PANTHER" id="PTHR43630:SF2">
    <property type="entry name" value="GLYCOSYLTRANSFERASE"/>
    <property type="match status" value="1"/>
</dbReference>